<name>A0A7S0CKG0_9STRA</name>
<accession>A0A7S0CKG0</accession>
<protein>
    <recommendedName>
        <fullName evidence="3">Sulfotransferase domain-containing protein</fullName>
    </recommendedName>
</protein>
<evidence type="ECO:0000313" key="2">
    <source>
        <dbReference type="EMBL" id="CAD8425682.1"/>
    </source>
</evidence>
<organism evidence="2">
    <name type="scientific">Proboscia inermis</name>
    <dbReference type="NCBI Taxonomy" id="420281"/>
    <lineage>
        <taxon>Eukaryota</taxon>
        <taxon>Sar</taxon>
        <taxon>Stramenopiles</taxon>
        <taxon>Ochrophyta</taxon>
        <taxon>Bacillariophyta</taxon>
        <taxon>Coscinodiscophyceae</taxon>
        <taxon>Rhizosoleniophycidae</taxon>
        <taxon>Rhizosoleniales</taxon>
        <taxon>Rhizosoleniaceae</taxon>
        <taxon>Proboscia</taxon>
    </lineage>
</organism>
<evidence type="ECO:0008006" key="3">
    <source>
        <dbReference type="Google" id="ProtNLM"/>
    </source>
</evidence>
<feature type="coiled-coil region" evidence="1">
    <location>
        <begin position="91"/>
        <end position="118"/>
    </location>
</feature>
<proteinExistence type="predicted"/>
<sequence>MSFLKMMALIRSKVMHSLRSKVKQSKVMHSKFMQSKVMHSNGVRRSQVQSSIFFLLLAIFSLYIAFRIPHHIDENTSSTRNTIDKYNENAIVGLEKKLEEKDEIIEALQDQVDQQMNQQLLFEKDHSNGKLTTELRRKKENTGTKRKITRISLLGERNSGTTWMSKHLIECFNSTNLSVRNTLTRYKHWFQDESIDANKHQETLVIAQFRDVYQWVEAMRSKPHQAPMHWNIHEKRKLGWEDFLTKSWTMPRTRKDMEYLRHNFEKGINSTSMIECHRTFSFNEINACLKDPFDEKEYKLYKDDGVGAGLTEPRYEFVPDGSGRAFQSIIDMRAAKIENFLSVVDYEFVSQLLVVRYEDALAKGTEFVIREIEELTGVKATCQPNAAQPERPGRELPYAQIEWMNKYVKWETEHKIGYTQLEPEIQKVEML</sequence>
<gene>
    <name evidence="2" type="ORF">PINE0816_LOCUS21842</name>
</gene>
<dbReference type="AlphaFoldDB" id="A0A7S0CKG0"/>
<evidence type="ECO:0000256" key="1">
    <source>
        <dbReference type="SAM" id="Coils"/>
    </source>
</evidence>
<reference evidence="2" key="1">
    <citation type="submission" date="2021-01" db="EMBL/GenBank/DDBJ databases">
        <authorList>
            <person name="Corre E."/>
            <person name="Pelletier E."/>
            <person name="Niang G."/>
            <person name="Scheremetjew M."/>
            <person name="Finn R."/>
            <person name="Kale V."/>
            <person name="Holt S."/>
            <person name="Cochrane G."/>
            <person name="Meng A."/>
            <person name="Brown T."/>
            <person name="Cohen L."/>
        </authorList>
    </citation>
    <scope>NUCLEOTIDE SEQUENCE</scope>
    <source>
        <strain evidence="2">CCAP1064/1</strain>
    </source>
</reference>
<dbReference type="EMBL" id="HBEL01047070">
    <property type="protein sequence ID" value="CAD8425682.1"/>
    <property type="molecule type" value="Transcribed_RNA"/>
</dbReference>
<keyword evidence="1" id="KW-0175">Coiled coil</keyword>